<feature type="domain" description="Ribosomal RNA methyltransferase SPB1-like C-terminal" evidence="2">
    <location>
        <begin position="3"/>
        <end position="143"/>
    </location>
</feature>
<dbReference type="Pfam" id="PF07780">
    <property type="entry name" value="Spb1_C"/>
    <property type="match status" value="1"/>
</dbReference>
<dbReference type="GO" id="GO:0006364">
    <property type="term" value="P:rRNA processing"/>
    <property type="evidence" value="ECO:0007669"/>
    <property type="project" value="InterPro"/>
</dbReference>
<dbReference type="GO" id="GO:0008168">
    <property type="term" value="F:methyltransferase activity"/>
    <property type="evidence" value="ECO:0007669"/>
    <property type="project" value="InterPro"/>
</dbReference>
<feature type="compositionally biased region" description="Basic residues" evidence="1">
    <location>
        <begin position="112"/>
        <end position="121"/>
    </location>
</feature>
<accession>A0AAN9A8Z8</accession>
<gene>
    <name evidence="3" type="ORF">SK128_012467</name>
</gene>
<evidence type="ECO:0000313" key="3">
    <source>
        <dbReference type="EMBL" id="KAK7074392.1"/>
    </source>
</evidence>
<organism evidence="3 4">
    <name type="scientific">Halocaridina rubra</name>
    <name type="common">Hawaiian red shrimp</name>
    <dbReference type="NCBI Taxonomy" id="373956"/>
    <lineage>
        <taxon>Eukaryota</taxon>
        <taxon>Metazoa</taxon>
        <taxon>Ecdysozoa</taxon>
        <taxon>Arthropoda</taxon>
        <taxon>Crustacea</taxon>
        <taxon>Multicrustacea</taxon>
        <taxon>Malacostraca</taxon>
        <taxon>Eumalacostraca</taxon>
        <taxon>Eucarida</taxon>
        <taxon>Decapoda</taxon>
        <taxon>Pleocyemata</taxon>
        <taxon>Caridea</taxon>
        <taxon>Atyoidea</taxon>
        <taxon>Atyidae</taxon>
        <taxon>Halocaridina</taxon>
    </lineage>
</organism>
<feature type="region of interest" description="Disordered" evidence="1">
    <location>
        <begin position="112"/>
        <end position="166"/>
    </location>
</feature>
<feature type="compositionally biased region" description="Basic residues" evidence="1">
    <location>
        <begin position="144"/>
        <end position="166"/>
    </location>
</feature>
<protein>
    <recommendedName>
        <fullName evidence="2">Ribosomal RNA methyltransferase SPB1-like C-terminal domain-containing protein</fullName>
    </recommendedName>
</protein>
<evidence type="ECO:0000256" key="1">
    <source>
        <dbReference type="SAM" id="MobiDB-lite"/>
    </source>
</evidence>
<dbReference type="Proteomes" id="UP001381693">
    <property type="component" value="Unassembled WGS sequence"/>
</dbReference>
<name>A0AAN9A8Z8_HALRR</name>
<sequence>MYGDEDDLPDWFLKDEQRYNQIRIEVEPADLRLYRDRLKDVNVRTIKKVVEAKARKQRKLKNIMAKAKKKAEVITNNEELSQKEKAFEVNKLYKKAMAPLQKKETKYVVMKKMNKGHKPKGVKGPYKLVDKRMKKDKYAANKREAKKGKKHVKQSKPRPQKKARKA</sequence>
<comment type="caution">
    <text evidence="3">The sequence shown here is derived from an EMBL/GenBank/DDBJ whole genome shotgun (WGS) entry which is preliminary data.</text>
</comment>
<dbReference type="GO" id="GO:0005634">
    <property type="term" value="C:nucleus"/>
    <property type="evidence" value="ECO:0007669"/>
    <property type="project" value="InterPro"/>
</dbReference>
<evidence type="ECO:0000313" key="4">
    <source>
        <dbReference type="Proteomes" id="UP001381693"/>
    </source>
</evidence>
<dbReference type="EMBL" id="JAXCGZ010011621">
    <property type="protein sequence ID" value="KAK7074392.1"/>
    <property type="molecule type" value="Genomic_DNA"/>
</dbReference>
<keyword evidence="4" id="KW-1185">Reference proteome</keyword>
<dbReference type="InterPro" id="IPR012920">
    <property type="entry name" value="rRNA_MeTfrase_SPB1-like_C"/>
</dbReference>
<dbReference type="AlphaFoldDB" id="A0AAN9A8Z8"/>
<feature type="compositionally biased region" description="Basic and acidic residues" evidence="1">
    <location>
        <begin position="128"/>
        <end position="143"/>
    </location>
</feature>
<evidence type="ECO:0000259" key="2">
    <source>
        <dbReference type="Pfam" id="PF07780"/>
    </source>
</evidence>
<proteinExistence type="predicted"/>
<reference evidence="3 4" key="1">
    <citation type="submission" date="2023-11" db="EMBL/GenBank/DDBJ databases">
        <title>Halocaridina rubra genome assembly.</title>
        <authorList>
            <person name="Smith C."/>
        </authorList>
    </citation>
    <scope>NUCLEOTIDE SEQUENCE [LARGE SCALE GENOMIC DNA]</scope>
    <source>
        <strain evidence="3">EP-1</strain>
        <tissue evidence="3">Whole</tissue>
    </source>
</reference>